<evidence type="ECO:0000313" key="1">
    <source>
        <dbReference type="EMBL" id="MBD8062759.1"/>
    </source>
</evidence>
<accession>A0ABR8Z4N3</accession>
<gene>
    <name evidence="1" type="ORF">H9624_10520</name>
</gene>
<organism evidence="1 2">
    <name type="scientific">Oceanitalea stevensii</name>
    <dbReference type="NCBI Taxonomy" id="2763072"/>
    <lineage>
        <taxon>Bacteria</taxon>
        <taxon>Bacillati</taxon>
        <taxon>Actinomycetota</taxon>
        <taxon>Actinomycetes</taxon>
        <taxon>Micrococcales</taxon>
        <taxon>Bogoriellaceae</taxon>
        <taxon>Georgenia</taxon>
    </lineage>
</organism>
<dbReference type="InterPro" id="IPR018644">
    <property type="entry name" value="DUF2071"/>
</dbReference>
<dbReference type="Proteomes" id="UP000661894">
    <property type="component" value="Unassembled WGS sequence"/>
</dbReference>
<name>A0ABR8Z4N3_9MICO</name>
<reference evidence="1 2" key="1">
    <citation type="submission" date="2020-08" db="EMBL/GenBank/DDBJ databases">
        <title>A Genomic Blueprint of the Chicken Gut Microbiome.</title>
        <authorList>
            <person name="Gilroy R."/>
            <person name="Ravi A."/>
            <person name="Getino M."/>
            <person name="Pursley I."/>
            <person name="Horton D.L."/>
            <person name="Alikhan N.-F."/>
            <person name="Baker D."/>
            <person name="Gharbi K."/>
            <person name="Hall N."/>
            <person name="Watson M."/>
            <person name="Adriaenssens E.M."/>
            <person name="Foster-Nyarko E."/>
            <person name="Jarju S."/>
            <person name="Secka A."/>
            <person name="Antonio M."/>
            <person name="Oren A."/>
            <person name="Chaudhuri R."/>
            <person name="La Ragione R.M."/>
            <person name="Hildebrand F."/>
            <person name="Pallen M.J."/>
        </authorList>
    </citation>
    <scope>NUCLEOTIDE SEQUENCE [LARGE SCALE GENOMIC DNA]</scope>
    <source>
        <strain evidence="1 2">Sa1BUA1</strain>
    </source>
</reference>
<comment type="caution">
    <text evidence="1">The sequence shown here is derived from an EMBL/GenBank/DDBJ whole genome shotgun (WGS) entry which is preliminary data.</text>
</comment>
<protein>
    <submittedName>
        <fullName evidence="1">DUF2071 domain-containing protein</fullName>
    </submittedName>
</protein>
<dbReference type="InterPro" id="IPR023375">
    <property type="entry name" value="ADC_dom_sf"/>
</dbReference>
<dbReference type="PANTHER" id="PTHR39186:SF1">
    <property type="entry name" value="DUF2071 DOMAIN-CONTAINING PROTEIN"/>
    <property type="match status" value="1"/>
</dbReference>
<dbReference type="RefSeq" id="WP_251839865.1">
    <property type="nucleotide sequence ID" value="NZ_JACSPO010000005.1"/>
</dbReference>
<evidence type="ECO:0000313" key="2">
    <source>
        <dbReference type="Proteomes" id="UP000661894"/>
    </source>
</evidence>
<dbReference type="Pfam" id="PF09844">
    <property type="entry name" value="DUF2071"/>
    <property type="match status" value="1"/>
</dbReference>
<dbReference type="PANTHER" id="PTHR39186">
    <property type="entry name" value="DUF2071 FAMILY PROTEIN"/>
    <property type="match status" value="1"/>
</dbReference>
<sequence>MDQAPGPPTFRAVNLQGWLDLTFLHWTYPPEVVQALLPQGLTVETVDGRAWVGVVPFRMHAVRTPGLPPLPHLSSFPELNCRTYVRHANGTSGVWFFSLDATRLWIVAAARVLGLPYMWCRGEVDGEAPGTVRYRSDRLVPWRAPVRLRAEIEVGAPVDTDDLTRFLSARWWAFSRRAGRLWQVPVAHPDWSLHEARAVVVDVGDVLGAAGLPAPTGAPLVHFSPGVRTRLGLPRPS</sequence>
<proteinExistence type="predicted"/>
<keyword evidence="2" id="KW-1185">Reference proteome</keyword>
<dbReference type="EMBL" id="JACSPO010000005">
    <property type="protein sequence ID" value="MBD8062759.1"/>
    <property type="molecule type" value="Genomic_DNA"/>
</dbReference>
<dbReference type="SUPFAM" id="SSF160104">
    <property type="entry name" value="Acetoacetate decarboxylase-like"/>
    <property type="match status" value="1"/>
</dbReference>